<evidence type="ECO:0000256" key="3">
    <source>
        <dbReference type="SAM" id="MobiDB-lite"/>
    </source>
</evidence>
<evidence type="ECO:0000256" key="2">
    <source>
        <dbReference type="ARBA" id="ARBA00044777"/>
    </source>
</evidence>
<comment type="caution">
    <text evidence="4">The sequence shown here is derived from an EMBL/GenBank/DDBJ whole genome shotgun (WGS) entry which is preliminary data.</text>
</comment>
<dbReference type="Proteomes" id="UP000632322">
    <property type="component" value="Unassembled WGS sequence"/>
</dbReference>
<dbReference type="PANTHER" id="PTHR33969:SF2">
    <property type="entry name" value="SEGREGATION AND CONDENSATION PROTEIN A"/>
    <property type="match status" value="1"/>
</dbReference>
<proteinExistence type="predicted"/>
<feature type="region of interest" description="Disordered" evidence="3">
    <location>
        <begin position="1"/>
        <end position="42"/>
    </location>
</feature>
<reference evidence="5" key="1">
    <citation type="journal article" date="2019" name="Int. J. Syst. Evol. Microbiol.">
        <title>The Global Catalogue of Microorganisms (GCM) 10K type strain sequencing project: providing services to taxonomists for standard genome sequencing and annotation.</title>
        <authorList>
            <consortium name="The Broad Institute Genomics Platform"/>
            <consortium name="The Broad Institute Genome Sequencing Center for Infectious Disease"/>
            <person name="Wu L."/>
            <person name="Ma J."/>
        </authorList>
    </citation>
    <scope>NUCLEOTIDE SEQUENCE [LARGE SCALE GENOMIC DNA]</scope>
    <source>
        <strain evidence="5">CGMCC 1.15472</strain>
    </source>
</reference>
<feature type="compositionally biased region" description="Low complexity" evidence="3">
    <location>
        <begin position="1"/>
        <end position="21"/>
    </location>
</feature>
<sequence>MEEAASASSGGVASGDGAESGTDIVSGDGAAPGDDTASENDSAQGFQVRLDNFTGPFDLLLGLISKRRLDVTEIALAEVTDEFIAYTTELKDQANLAEISQFLLVAATLLDLKTARLLPHEDGEEVLDLELLEARDLLFARLLQYKAYKSVSGYLAEAMAAGSIRAPRDVDLEPEFQDVLPPLELNIGPGELAGIFATVLQRDHTPPSVAVDHIHLPLVSVSEQRGHILSLLRAGDVDFQDLLETAENTLVVVARFLALLELFKVGLCDFDQPEPLGRLLIHRTEMNEDGVDLRTEGDWSGDEAEGEQS</sequence>
<name>A0ABQ1MI81_9MICO</name>
<evidence type="ECO:0000256" key="1">
    <source>
        <dbReference type="ARBA" id="ARBA00022829"/>
    </source>
</evidence>
<accession>A0ABQ1MI81</accession>
<protein>
    <recommendedName>
        <fullName evidence="2">Segregation and condensation protein A</fullName>
    </recommendedName>
</protein>
<dbReference type="PANTHER" id="PTHR33969">
    <property type="entry name" value="SEGREGATION AND CONDENSATION PROTEIN A"/>
    <property type="match status" value="1"/>
</dbReference>
<dbReference type="InterPro" id="IPR003768">
    <property type="entry name" value="ScpA"/>
</dbReference>
<gene>
    <name evidence="4" type="primary">scpA</name>
    <name evidence="4" type="ORF">GCM10010974_24400</name>
</gene>
<organism evidence="4 5">
    <name type="scientific">Brevibacterium sediminis</name>
    <dbReference type="NCBI Taxonomy" id="1857024"/>
    <lineage>
        <taxon>Bacteria</taxon>
        <taxon>Bacillati</taxon>
        <taxon>Actinomycetota</taxon>
        <taxon>Actinomycetes</taxon>
        <taxon>Micrococcales</taxon>
        <taxon>Brevibacteriaceae</taxon>
        <taxon>Brevibacterium</taxon>
    </lineage>
</organism>
<dbReference type="EMBL" id="BMJG01000008">
    <property type="protein sequence ID" value="GGC41055.1"/>
    <property type="molecule type" value="Genomic_DNA"/>
</dbReference>
<dbReference type="Gene3D" id="6.10.250.2410">
    <property type="match status" value="1"/>
</dbReference>
<dbReference type="Pfam" id="PF02616">
    <property type="entry name" value="SMC_ScpA"/>
    <property type="match status" value="1"/>
</dbReference>
<keyword evidence="1" id="KW-0159">Chromosome partition</keyword>
<evidence type="ECO:0000313" key="5">
    <source>
        <dbReference type="Proteomes" id="UP000632322"/>
    </source>
</evidence>
<evidence type="ECO:0000313" key="4">
    <source>
        <dbReference type="EMBL" id="GGC41055.1"/>
    </source>
</evidence>
<keyword evidence="5" id="KW-1185">Reference proteome</keyword>